<evidence type="ECO:0000313" key="2">
    <source>
        <dbReference type="EMBL" id="PZR18351.1"/>
    </source>
</evidence>
<comment type="caution">
    <text evidence="2">The sequence shown here is derived from an EMBL/GenBank/DDBJ whole genome shotgun (WGS) entry which is preliminary data.</text>
</comment>
<dbReference type="GO" id="GO:0004016">
    <property type="term" value="F:adenylate cyclase activity"/>
    <property type="evidence" value="ECO:0007669"/>
    <property type="project" value="UniProtKB-ARBA"/>
</dbReference>
<dbReference type="EMBL" id="QFQP01000001">
    <property type="protein sequence ID" value="PZR18351.1"/>
    <property type="molecule type" value="Genomic_DNA"/>
</dbReference>
<dbReference type="InterPro" id="IPR029787">
    <property type="entry name" value="Nucleotide_cyclase"/>
</dbReference>
<name>A0A2W5W585_9BACT</name>
<dbReference type="PROSITE" id="PS50125">
    <property type="entry name" value="GUANYLATE_CYCLASE_2"/>
    <property type="match status" value="1"/>
</dbReference>
<dbReference type="CDD" id="cd07302">
    <property type="entry name" value="CHD"/>
    <property type="match status" value="1"/>
</dbReference>
<feature type="domain" description="Guanylate cyclase" evidence="1">
    <location>
        <begin position="337"/>
        <end position="479"/>
    </location>
</feature>
<evidence type="ECO:0000259" key="1">
    <source>
        <dbReference type="PROSITE" id="PS50125"/>
    </source>
</evidence>
<accession>A0A2W5W585</accession>
<dbReference type="PANTHER" id="PTHR43081">
    <property type="entry name" value="ADENYLATE CYCLASE, TERMINAL-DIFFERENTIATION SPECIFIC-RELATED"/>
    <property type="match status" value="1"/>
</dbReference>
<dbReference type="PANTHER" id="PTHR43081:SF1">
    <property type="entry name" value="ADENYLATE CYCLASE, TERMINAL-DIFFERENTIATION SPECIFIC"/>
    <property type="match status" value="1"/>
</dbReference>
<dbReference type="SMART" id="SM00044">
    <property type="entry name" value="CYCc"/>
    <property type="match status" value="1"/>
</dbReference>
<dbReference type="SUPFAM" id="SSF55073">
    <property type="entry name" value="Nucleotide cyclase"/>
    <property type="match status" value="1"/>
</dbReference>
<dbReference type="Proteomes" id="UP000249061">
    <property type="component" value="Unassembled WGS sequence"/>
</dbReference>
<dbReference type="AlphaFoldDB" id="A0A2W5W585"/>
<organism evidence="2 3">
    <name type="scientific">Archangium gephyra</name>
    <dbReference type="NCBI Taxonomy" id="48"/>
    <lineage>
        <taxon>Bacteria</taxon>
        <taxon>Pseudomonadati</taxon>
        <taxon>Myxococcota</taxon>
        <taxon>Myxococcia</taxon>
        <taxon>Myxococcales</taxon>
        <taxon>Cystobacterineae</taxon>
        <taxon>Archangiaceae</taxon>
        <taxon>Archangium</taxon>
    </lineage>
</organism>
<dbReference type="Gene3D" id="3.30.70.1230">
    <property type="entry name" value="Nucleotide cyclase"/>
    <property type="match status" value="1"/>
</dbReference>
<dbReference type="InterPro" id="IPR001054">
    <property type="entry name" value="A/G_cyclase"/>
</dbReference>
<proteinExistence type="predicted"/>
<dbReference type="Pfam" id="PF00211">
    <property type="entry name" value="Guanylate_cyc"/>
    <property type="match status" value="1"/>
</dbReference>
<dbReference type="GO" id="GO:0035556">
    <property type="term" value="P:intracellular signal transduction"/>
    <property type="evidence" value="ECO:0007669"/>
    <property type="project" value="InterPro"/>
</dbReference>
<protein>
    <submittedName>
        <fullName evidence="2">Adenylate/guanylate cyclase domain-containing protein</fullName>
    </submittedName>
</protein>
<gene>
    <name evidence="2" type="ORF">DI536_00245</name>
</gene>
<evidence type="ECO:0000313" key="3">
    <source>
        <dbReference type="Proteomes" id="UP000249061"/>
    </source>
</evidence>
<sequence length="530" mass="58493">MDADITFEELKLLRTVSRTVDDLLEESLKVRDSLEQAFNRLFPPLIKLVGAKGAVVNTIDEELAQATYHHGDFGGVFPGALLESGRWGVRKLDNGDTLVAQVLDLVGHPVGSFGVVFPGDRTHEAAKLGRLLETIAEQLDTVLASVQTAAEKHQLLVTINHALANRVFETGMDQAVRALCDRVKVPGFLLIYRDAVDSGSLHYRSYKYGQLEHSSNGSRDPHLDAAIRAHGQSLIMPHDTRLKETLGRRAVETVLISGVADSHALGKIMVSSGGEGFSAYAMDLLRLLASTLSQRLIDYNRERIHLAQFFSGSTIDELLRDPDYGRRYLAPRAEEVGILFADINGFTRICEQVLERPERIGKFVDDWSEEAVRILHRHGGVFDKMVGDCVIGLWGPPFFKDSPASRAGHALKAAIEIQKFTRDTMSAHPEISRLSELLQMPGLGVAIGVNLTPSFCGLFGPNRNYTSFSTGMNQTARLQSLGSFRETLVMQSVKDALAKEDEFAGLKFGPLQETPVKNVAQPLRYYKLLD</sequence>
<dbReference type="InterPro" id="IPR050697">
    <property type="entry name" value="Adenylyl/Guanylyl_Cyclase_3/4"/>
</dbReference>
<reference evidence="2 3" key="1">
    <citation type="submission" date="2017-08" db="EMBL/GenBank/DDBJ databases">
        <title>Infants hospitalized years apart are colonized by the same room-sourced microbial strains.</title>
        <authorList>
            <person name="Brooks B."/>
            <person name="Olm M.R."/>
            <person name="Firek B.A."/>
            <person name="Baker R."/>
            <person name="Thomas B.C."/>
            <person name="Morowitz M.J."/>
            <person name="Banfield J.F."/>
        </authorList>
    </citation>
    <scope>NUCLEOTIDE SEQUENCE [LARGE SCALE GENOMIC DNA]</scope>
    <source>
        <strain evidence="2">S2_003_000_R2_14</strain>
    </source>
</reference>
<dbReference type="GO" id="GO:0009190">
    <property type="term" value="P:cyclic nucleotide biosynthetic process"/>
    <property type="evidence" value="ECO:0007669"/>
    <property type="project" value="InterPro"/>
</dbReference>